<feature type="signal peptide" evidence="1">
    <location>
        <begin position="1"/>
        <end position="25"/>
    </location>
</feature>
<dbReference type="Pfam" id="PF10677">
    <property type="entry name" value="DUF2490"/>
    <property type="match status" value="1"/>
</dbReference>
<feature type="chain" id="PRO_5012393120" description="DUF2490 domain-containing protein" evidence="1">
    <location>
        <begin position="26"/>
        <end position="237"/>
    </location>
</feature>
<dbReference type="Proteomes" id="UP000191980">
    <property type="component" value="Unassembled WGS sequence"/>
</dbReference>
<keyword evidence="1" id="KW-0732">Signal</keyword>
<evidence type="ECO:0000256" key="1">
    <source>
        <dbReference type="SAM" id="SignalP"/>
    </source>
</evidence>
<reference evidence="2 3" key="1">
    <citation type="submission" date="2015-12" db="EMBL/GenBank/DDBJ databases">
        <authorList>
            <person name="Shamseldin A."/>
            <person name="Moawad H."/>
            <person name="Abd El-Rahim W.M."/>
            <person name="Sadowsky M.J."/>
        </authorList>
    </citation>
    <scope>NUCLEOTIDE SEQUENCE [LARGE SCALE GENOMIC DNA]</scope>
    <source>
        <strain evidence="2 3">WF1</strain>
    </source>
</reference>
<keyword evidence="3" id="KW-1185">Reference proteome</keyword>
<dbReference type="RefSeq" id="WP_080522019.1">
    <property type="nucleotide sequence ID" value="NZ_LPUF01000001.1"/>
</dbReference>
<organism evidence="2 3">
    <name type="scientific">Methyloprofundus sedimenti</name>
    <dbReference type="NCBI Taxonomy" id="1420851"/>
    <lineage>
        <taxon>Bacteria</taxon>
        <taxon>Pseudomonadati</taxon>
        <taxon>Pseudomonadota</taxon>
        <taxon>Gammaproteobacteria</taxon>
        <taxon>Methylococcales</taxon>
        <taxon>Methylococcaceae</taxon>
        <taxon>Methyloprofundus</taxon>
    </lineage>
</organism>
<evidence type="ECO:0000313" key="3">
    <source>
        <dbReference type="Proteomes" id="UP000191980"/>
    </source>
</evidence>
<gene>
    <name evidence="2" type="ORF">AU255_05890</name>
</gene>
<dbReference type="AlphaFoldDB" id="A0A1V8M754"/>
<dbReference type="EMBL" id="LPUF01000001">
    <property type="protein sequence ID" value="OQK17410.1"/>
    <property type="molecule type" value="Genomic_DNA"/>
</dbReference>
<sequence>MIKKTSTFRSGALFILGLNSVTSNAQQLNQDFQTWGNITTILSLGKFNSDSDNIKLWLEGQGRFGQDSSQFSQGILRTGLGYYFRDNISLWQGYAWIPNNPPAPRSNFDEQRIWQQLLWTEKFSDGIFMSRTRLEQRFDDRGDDVGWRFRQFFKYQHPFSVAPKLSGVIWDEVFVVINKTDWNPDNGFDQNRVFVGLGYQFNQNIRSEVGYINQYIRNTSTTDAMNHILSVNLFLNY</sequence>
<accession>A0A1V8M754</accession>
<name>A0A1V8M754_9GAMM</name>
<dbReference type="STRING" id="1420851.AU255_05890"/>
<proteinExistence type="predicted"/>
<comment type="caution">
    <text evidence="2">The sequence shown here is derived from an EMBL/GenBank/DDBJ whole genome shotgun (WGS) entry which is preliminary data.</text>
</comment>
<dbReference type="OrthoDB" id="5381041at2"/>
<evidence type="ECO:0000313" key="2">
    <source>
        <dbReference type="EMBL" id="OQK17410.1"/>
    </source>
</evidence>
<protein>
    <recommendedName>
        <fullName evidence="4">DUF2490 domain-containing protein</fullName>
    </recommendedName>
</protein>
<dbReference type="InterPro" id="IPR019619">
    <property type="entry name" value="DUF2490"/>
</dbReference>
<evidence type="ECO:0008006" key="4">
    <source>
        <dbReference type="Google" id="ProtNLM"/>
    </source>
</evidence>